<evidence type="ECO:0000313" key="2">
    <source>
        <dbReference type="Proteomes" id="UP000011770"/>
    </source>
</evidence>
<dbReference type="AlphaFoldDB" id="M3ETC4"/>
<evidence type="ECO:0000313" key="1">
    <source>
        <dbReference type="EMBL" id="EMF84313.1"/>
    </source>
</evidence>
<proteinExistence type="predicted"/>
<organism evidence="1 2">
    <name type="scientific">Leptospira weilii serovar Topaz str. LT2116</name>
    <dbReference type="NCBI Taxonomy" id="1088540"/>
    <lineage>
        <taxon>Bacteria</taxon>
        <taxon>Pseudomonadati</taxon>
        <taxon>Spirochaetota</taxon>
        <taxon>Spirochaetia</taxon>
        <taxon>Leptospirales</taxon>
        <taxon>Leptospiraceae</taxon>
        <taxon>Leptospira</taxon>
    </lineage>
</organism>
<protein>
    <submittedName>
        <fullName evidence="1">Uncharacterized protein</fullName>
    </submittedName>
</protein>
<name>M3ETC4_9LEPT</name>
<sequence>MLTVRGKSIAIFFTASSFSSWIRFLGFDLRLPRSLRASSSPFSYNS</sequence>
<reference evidence="1 2" key="1">
    <citation type="submission" date="2013-01" db="EMBL/GenBank/DDBJ databases">
        <authorList>
            <person name="Harkins D.M."/>
            <person name="Durkin A.S."/>
            <person name="Brinkac L.M."/>
            <person name="Haft D.H."/>
            <person name="Selengut J.D."/>
            <person name="Sanka R."/>
            <person name="DePew J."/>
            <person name="Purushe J."/>
            <person name="Tulsiani S.M."/>
            <person name="Graham G.C."/>
            <person name="Burns M.-A."/>
            <person name="Dohnt M.F."/>
            <person name="Smythe L.D."/>
            <person name="McKay D.B."/>
            <person name="Craig S.B."/>
            <person name="Vinetz J.M."/>
            <person name="Sutton G.G."/>
            <person name="Nierman W.C."/>
            <person name="Fouts D.E."/>
        </authorList>
    </citation>
    <scope>NUCLEOTIDE SEQUENCE [LARGE SCALE GENOMIC DNA]</scope>
    <source>
        <strain evidence="1 2">LT2116</strain>
    </source>
</reference>
<accession>M3ETC4</accession>
<comment type="caution">
    <text evidence="1">The sequence shown here is derived from an EMBL/GenBank/DDBJ whole genome shotgun (WGS) entry which is preliminary data.</text>
</comment>
<dbReference type="EMBL" id="AHOR02000004">
    <property type="protein sequence ID" value="EMF84313.1"/>
    <property type="molecule type" value="Genomic_DNA"/>
</dbReference>
<gene>
    <name evidence="1" type="ORF">LEP1GSC188_0366</name>
</gene>
<dbReference type="Proteomes" id="UP000011770">
    <property type="component" value="Unassembled WGS sequence"/>
</dbReference>